<feature type="chain" id="PRO_5038871984" evidence="3">
    <location>
        <begin position="22"/>
        <end position="346"/>
    </location>
</feature>
<evidence type="ECO:0000313" key="4">
    <source>
        <dbReference type="EMBL" id="SFH60032.1"/>
    </source>
</evidence>
<dbReference type="Gene3D" id="3.40.190.150">
    <property type="entry name" value="Bordetella uptake gene, domain 1"/>
    <property type="match status" value="1"/>
</dbReference>
<accession>A0A1I3BCM1</accession>
<dbReference type="SUPFAM" id="SSF53850">
    <property type="entry name" value="Periplasmic binding protein-like II"/>
    <property type="match status" value="1"/>
</dbReference>
<dbReference type="AlphaFoldDB" id="A0A1I3BCM1"/>
<protein>
    <submittedName>
        <fullName evidence="4">Tripartite-type tricarboxylate transporter, receptor component TctC</fullName>
    </submittedName>
</protein>
<dbReference type="InterPro" id="IPR042100">
    <property type="entry name" value="Bug_dom1"/>
</dbReference>
<keyword evidence="4" id="KW-0675">Receptor</keyword>
<reference evidence="5" key="1">
    <citation type="submission" date="2016-10" db="EMBL/GenBank/DDBJ databases">
        <authorList>
            <person name="Varghese N."/>
            <person name="Submissions S."/>
        </authorList>
    </citation>
    <scope>NUCLEOTIDE SEQUENCE [LARGE SCALE GENOMIC DNA]</scope>
    <source>
        <strain evidence="5">Z-7934</strain>
    </source>
</reference>
<dbReference type="PANTHER" id="PTHR42928">
    <property type="entry name" value="TRICARBOXYLATE-BINDING PROTEIN"/>
    <property type="match status" value="1"/>
</dbReference>
<dbReference type="PROSITE" id="PS51257">
    <property type="entry name" value="PROKAR_LIPOPROTEIN"/>
    <property type="match status" value="1"/>
</dbReference>
<comment type="similarity">
    <text evidence="1">Belongs to the UPF0065 (bug) family.</text>
</comment>
<feature type="signal peptide" evidence="3">
    <location>
        <begin position="1"/>
        <end position="21"/>
    </location>
</feature>
<keyword evidence="3" id="KW-0732">Signal</keyword>
<dbReference type="RefSeq" id="WP_093369802.1">
    <property type="nucleotide sequence ID" value="NZ_FOQA01000001.1"/>
</dbReference>
<name>A0A1I3BCM1_9FIRM</name>
<feature type="region of interest" description="Disordered" evidence="2">
    <location>
        <begin position="25"/>
        <end position="50"/>
    </location>
</feature>
<evidence type="ECO:0000313" key="5">
    <source>
        <dbReference type="Proteomes" id="UP000199287"/>
    </source>
</evidence>
<gene>
    <name evidence="4" type="ORF">SAMN05192551_101726</name>
</gene>
<dbReference type="PIRSF" id="PIRSF017082">
    <property type="entry name" value="YflP"/>
    <property type="match status" value="1"/>
</dbReference>
<evidence type="ECO:0000256" key="1">
    <source>
        <dbReference type="ARBA" id="ARBA00006987"/>
    </source>
</evidence>
<dbReference type="CDD" id="cd07012">
    <property type="entry name" value="PBP2_Bug_TTT"/>
    <property type="match status" value="1"/>
</dbReference>
<proteinExistence type="inferred from homology"/>
<dbReference type="Pfam" id="PF03401">
    <property type="entry name" value="TctC"/>
    <property type="match status" value="1"/>
</dbReference>
<dbReference type="OrthoDB" id="8880247at2"/>
<keyword evidence="5" id="KW-1185">Reference proteome</keyword>
<evidence type="ECO:0000256" key="3">
    <source>
        <dbReference type="SAM" id="SignalP"/>
    </source>
</evidence>
<dbReference type="PANTHER" id="PTHR42928:SF5">
    <property type="entry name" value="BLR1237 PROTEIN"/>
    <property type="match status" value="1"/>
</dbReference>
<dbReference type="InterPro" id="IPR005064">
    <property type="entry name" value="BUG"/>
</dbReference>
<organism evidence="4 5">
    <name type="scientific">Tindallia magadiensis</name>
    <dbReference type="NCBI Taxonomy" id="69895"/>
    <lineage>
        <taxon>Bacteria</taxon>
        <taxon>Bacillati</taxon>
        <taxon>Bacillota</taxon>
        <taxon>Clostridia</taxon>
        <taxon>Peptostreptococcales</taxon>
        <taxon>Tindalliaceae</taxon>
        <taxon>Tindallia</taxon>
    </lineage>
</organism>
<dbReference type="Proteomes" id="UP000199287">
    <property type="component" value="Unassembled WGS sequence"/>
</dbReference>
<dbReference type="Gene3D" id="3.40.190.10">
    <property type="entry name" value="Periplasmic binding protein-like II"/>
    <property type="match status" value="1"/>
</dbReference>
<dbReference type="STRING" id="69895.SAMN05192551_101726"/>
<evidence type="ECO:0000256" key="2">
    <source>
        <dbReference type="SAM" id="MobiDB-lite"/>
    </source>
</evidence>
<feature type="compositionally biased region" description="Acidic residues" evidence="2">
    <location>
        <begin position="41"/>
        <end position="50"/>
    </location>
</feature>
<dbReference type="EMBL" id="FOQA01000001">
    <property type="protein sequence ID" value="SFH60032.1"/>
    <property type="molecule type" value="Genomic_DNA"/>
</dbReference>
<sequence>MKKNKRWILLLVFVMITSILAGCGGTEEPAEEPAPTNGAEEPAETDETATEEDVNIDIIVGFGAGGSNDVAARYMAEALREYGIYADVINMAGGMGSEAAYYVANQPVDSNVFFWSQAMTLIFEPAIGDRGYTIEDFDAVGMLASPTFSIGSRSGAPWETWEELIEYIQENPGEVTLGGQGEGSMMHYYAVNMLPQDELDYTYIAFEGGADVSLNLTGGHVDVGHLSLAAARPLHAEGDLTVLVNTQILVDRDPLMPEIPNITEVSNAPAEPHSISLFAPRGTDPALIARISAAMEKAAENETLQENFMNSGLIAHYLNAQDTMNFYMQIHEEVVPDFQAWHETID</sequence>